<accession>I0YN73</accession>
<name>I0YN73_COCSC</name>
<dbReference type="RefSeq" id="XP_005644386.1">
    <property type="nucleotide sequence ID" value="XM_005644329.1"/>
</dbReference>
<sequence>MTDARSASEDEISCAMALQGALGDGARKFGAADIRKLVKNGYINDGDLQVATREGLENCDLCPAHVDWITNRGATAGAHSPQKPRVLWVSPKKHARNRPGQRGTAVPKRVLVDPQGYVRYNDLAAALGFHWTSPRVIYLGDDLVVASRRGAEDILVHIDWELLNNMGCDINNPHRTLLHRCARPRGYCSWLSLVMEWQTWFLLVSGGALTQLIQGFMNRAMLRVF</sequence>
<dbReference type="EMBL" id="AGSI01000017">
    <property type="protein sequence ID" value="EIE19842.1"/>
    <property type="molecule type" value="Genomic_DNA"/>
</dbReference>
<dbReference type="KEGG" id="csl:COCSUDRAFT_58079"/>
<protein>
    <submittedName>
        <fullName evidence="1">Uncharacterized protein</fullName>
    </submittedName>
</protein>
<evidence type="ECO:0000313" key="1">
    <source>
        <dbReference type="EMBL" id="EIE19842.1"/>
    </source>
</evidence>
<proteinExistence type="predicted"/>
<organism evidence="1 2">
    <name type="scientific">Coccomyxa subellipsoidea (strain C-169)</name>
    <name type="common">Green microalga</name>
    <dbReference type="NCBI Taxonomy" id="574566"/>
    <lineage>
        <taxon>Eukaryota</taxon>
        <taxon>Viridiplantae</taxon>
        <taxon>Chlorophyta</taxon>
        <taxon>core chlorophytes</taxon>
        <taxon>Trebouxiophyceae</taxon>
        <taxon>Trebouxiophyceae incertae sedis</taxon>
        <taxon>Coccomyxaceae</taxon>
        <taxon>Coccomyxa</taxon>
        <taxon>Coccomyxa subellipsoidea</taxon>
    </lineage>
</organism>
<keyword evidence="2" id="KW-1185">Reference proteome</keyword>
<dbReference type="AlphaFoldDB" id="I0YN73"/>
<comment type="caution">
    <text evidence="1">The sequence shown here is derived from an EMBL/GenBank/DDBJ whole genome shotgun (WGS) entry which is preliminary data.</text>
</comment>
<dbReference type="Proteomes" id="UP000007264">
    <property type="component" value="Unassembled WGS sequence"/>
</dbReference>
<evidence type="ECO:0000313" key="2">
    <source>
        <dbReference type="Proteomes" id="UP000007264"/>
    </source>
</evidence>
<gene>
    <name evidence="1" type="ORF">COCSUDRAFT_58079</name>
</gene>
<reference evidence="1 2" key="1">
    <citation type="journal article" date="2012" name="Genome Biol.">
        <title>The genome of the polar eukaryotic microalga coccomyxa subellipsoidea reveals traits of cold adaptation.</title>
        <authorList>
            <person name="Blanc G."/>
            <person name="Agarkova I."/>
            <person name="Grimwood J."/>
            <person name="Kuo A."/>
            <person name="Brueggeman A."/>
            <person name="Dunigan D."/>
            <person name="Gurnon J."/>
            <person name="Ladunga I."/>
            <person name="Lindquist E."/>
            <person name="Lucas S."/>
            <person name="Pangilinan J."/>
            <person name="Proschold T."/>
            <person name="Salamov A."/>
            <person name="Schmutz J."/>
            <person name="Weeks D."/>
            <person name="Yamada T."/>
            <person name="Claverie J.M."/>
            <person name="Grigoriev I."/>
            <person name="Van Etten J."/>
            <person name="Lomsadze A."/>
            <person name="Borodovsky M."/>
        </authorList>
    </citation>
    <scope>NUCLEOTIDE SEQUENCE [LARGE SCALE GENOMIC DNA]</scope>
    <source>
        <strain evidence="1 2">C-169</strain>
    </source>
</reference>
<dbReference type="GeneID" id="17037815"/>